<evidence type="ECO:0000313" key="2">
    <source>
        <dbReference type="EMBL" id="TNV87015.1"/>
    </source>
</evidence>
<name>A0A8J8P6J5_HALGN</name>
<dbReference type="EMBL" id="RRYP01000674">
    <property type="protein sequence ID" value="TNV87015.1"/>
    <property type="molecule type" value="Genomic_DNA"/>
</dbReference>
<dbReference type="Proteomes" id="UP000785679">
    <property type="component" value="Unassembled WGS sequence"/>
</dbReference>
<comment type="caution">
    <text evidence="2">The sequence shown here is derived from an EMBL/GenBank/DDBJ whole genome shotgun (WGS) entry which is preliminary data.</text>
</comment>
<sequence length="928" mass="102371">MILLEAFTSTNLVPELYFGCYSQSGNYQEYPARVYPVGPSSNSLSYNNPPCYCYSTQIYMRYARYQLIGSDIQQNFDNKCDLNYTGSNIINDGIYSFKITFTVVALIPARPPIITSSALASVTILGGTTSQTCTFTAIDDPYQNYPVSAAFVAPLPSFITLSGWTFTIAPPNDEPSNIYTVQYMAFNSCTYSAPQSFTVTVTFNDPPVIDVGISDFSISVGSILNKTIVASDPQGTAVSLTLSTSLPSYISHPTQFQFDFSPQYTELSQTKTVTYTISDGIKTSGPFSFLVTVVNLIPALNTGISDFSMYVGSTITKSLVVSDPEGATVTSDLQVTLPSYITKSGHSFTFTPTYTQGNSTFTVKFKLSDGPQTTGAFQFIITVVNRMPVATSEIADFSIKVGSGAVQKSFSGYDPDGNSLTLTVTSTLPSYITLTGFTFTINPSFAIAATVVPVTYTISDGVNTLPQFQFIVTVINDPPKWTENLLDQECEVGLICTYSPGHLDPEGNVVTMTFSGPSYITKTTGNIFRIAPPYSVPQSIVTVTNIILSDGVYQTSAQAFIVQIINSYPYSQTQFDQIMKAGTERYYDVPPSQDLDNNIIVTTVTNLDPAYATFDPLAMVISFRPSHIQPPDNRTIYIHYFDGAYTTTDQFQFILINEKPYFKPNLIHQNLVATFALTYTLPIPTDPEGNFTSFQFLNVLGLPRYATWIENARAIQLAPLEGDEYNNFTCVFNISDGLYTQQFLLNIIISPVPITQDPVQINNTMALQNLGPPYFLQNEMPSLVLKANQLLTYELPMIVDPDGDSIELPEIQLGASIPFATMVDLTQILFNPKNQDEGRYQIKVILRDLNSYFPLSNQLYISVKVIANKTSSPTSQVPSDEDDFDPSLSYKNQDSSQKLRNRWYLKFRLLSHSSQLLSPQTGTATTPL</sequence>
<organism evidence="2 3">
    <name type="scientific">Halteria grandinella</name>
    <dbReference type="NCBI Taxonomy" id="5974"/>
    <lineage>
        <taxon>Eukaryota</taxon>
        <taxon>Sar</taxon>
        <taxon>Alveolata</taxon>
        <taxon>Ciliophora</taxon>
        <taxon>Intramacronucleata</taxon>
        <taxon>Spirotrichea</taxon>
        <taxon>Stichotrichia</taxon>
        <taxon>Sporadotrichida</taxon>
        <taxon>Halteriidae</taxon>
        <taxon>Halteria</taxon>
    </lineage>
</organism>
<accession>A0A8J8P6J5</accession>
<reference evidence="2" key="1">
    <citation type="submission" date="2019-06" db="EMBL/GenBank/DDBJ databases">
        <authorList>
            <person name="Zheng W."/>
        </authorList>
    </citation>
    <scope>NUCLEOTIDE SEQUENCE</scope>
    <source>
        <strain evidence="2">QDHG01</strain>
    </source>
</reference>
<keyword evidence="3" id="KW-1185">Reference proteome</keyword>
<proteinExistence type="predicted"/>
<evidence type="ECO:0008006" key="4">
    <source>
        <dbReference type="Google" id="ProtNLM"/>
    </source>
</evidence>
<evidence type="ECO:0000313" key="3">
    <source>
        <dbReference type="Proteomes" id="UP000785679"/>
    </source>
</evidence>
<gene>
    <name evidence="2" type="ORF">FGO68_gene9017</name>
</gene>
<dbReference type="AlphaFoldDB" id="A0A8J8P6J5"/>
<evidence type="ECO:0000256" key="1">
    <source>
        <dbReference type="SAM" id="MobiDB-lite"/>
    </source>
</evidence>
<feature type="region of interest" description="Disordered" evidence="1">
    <location>
        <begin position="871"/>
        <end position="893"/>
    </location>
</feature>
<protein>
    <recommendedName>
        <fullName evidence="4">Cadherin domain-containing protein</fullName>
    </recommendedName>
</protein>